<evidence type="ECO:0000313" key="5">
    <source>
        <dbReference type="Proteomes" id="UP001612741"/>
    </source>
</evidence>
<protein>
    <submittedName>
        <fullName evidence="4">Alpha/beta hydrolase</fullName>
    </submittedName>
</protein>
<feature type="compositionally biased region" description="Basic and acidic residues" evidence="2">
    <location>
        <begin position="23"/>
        <end position="38"/>
    </location>
</feature>
<name>A0ABW7YSI9_9ACTN</name>
<reference evidence="4 5" key="1">
    <citation type="submission" date="2024-10" db="EMBL/GenBank/DDBJ databases">
        <title>The Natural Products Discovery Center: Release of the First 8490 Sequenced Strains for Exploring Actinobacteria Biosynthetic Diversity.</title>
        <authorList>
            <person name="Kalkreuter E."/>
            <person name="Kautsar S.A."/>
            <person name="Yang D."/>
            <person name="Bader C.D."/>
            <person name="Teijaro C.N."/>
            <person name="Fluegel L."/>
            <person name="Davis C.M."/>
            <person name="Simpson J.R."/>
            <person name="Lauterbach L."/>
            <person name="Steele A.D."/>
            <person name="Gui C."/>
            <person name="Meng S."/>
            <person name="Li G."/>
            <person name="Viehrig K."/>
            <person name="Ye F."/>
            <person name="Su P."/>
            <person name="Kiefer A.F."/>
            <person name="Nichols A."/>
            <person name="Cepeda A.J."/>
            <person name="Yan W."/>
            <person name="Fan B."/>
            <person name="Jiang Y."/>
            <person name="Adhikari A."/>
            <person name="Zheng C.-J."/>
            <person name="Schuster L."/>
            <person name="Cowan T.M."/>
            <person name="Smanski M.J."/>
            <person name="Chevrette M.G."/>
            <person name="De Carvalho L.P.S."/>
            <person name="Shen B."/>
        </authorList>
    </citation>
    <scope>NUCLEOTIDE SEQUENCE [LARGE SCALE GENOMIC DNA]</scope>
    <source>
        <strain evidence="4 5">NPDC050545</strain>
    </source>
</reference>
<organism evidence="4 5">
    <name type="scientific">Nonomuraea typhae</name>
    <dbReference type="NCBI Taxonomy" id="2603600"/>
    <lineage>
        <taxon>Bacteria</taxon>
        <taxon>Bacillati</taxon>
        <taxon>Actinomycetota</taxon>
        <taxon>Actinomycetes</taxon>
        <taxon>Streptosporangiales</taxon>
        <taxon>Streptosporangiaceae</taxon>
        <taxon>Nonomuraea</taxon>
    </lineage>
</organism>
<dbReference type="Gene3D" id="3.40.50.1820">
    <property type="entry name" value="alpha/beta hydrolase"/>
    <property type="match status" value="1"/>
</dbReference>
<dbReference type="RefSeq" id="WP_397082112.1">
    <property type="nucleotide sequence ID" value="NZ_JBITGY010000004.1"/>
</dbReference>
<evidence type="ECO:0000313" key="4">
    <source>
        <dbReference type="EMBL" id="MFI6498878.1"/>
    </source>
</evidence>
<gene>
    <name evidence="4" type="ORF">ACIBG2_15925</name>
</gene>
<feature type="region of interest" description="Disordered" evidence="2">
    <location>
        <begin position="20"/>
        <end position="43"/>
    </location>
</feature>
<dbReference type="SUPFAM" id="SSF53474">
    <property type="entry name" value="alpha/beta-Hydrolases"/>
    <property type="match status" value="1"/>
</dbReference>
<evidence type="ECO:0000256" key="2">
    <source>
        <dbReference type="SAM" id="MobiDB-lite"/>
    </source>
</evidence>
<feature type="domain" description="Alpha/beta hydrolase fold-3" evidence="3">
    <location>
        <begin position="84"/>
        <end position="289"/>
    </location>
</feature>
<dbReference type="InterPro" id="IPR013094">
    <property type="entry name" value="AB_hydrolase_3"/>
</dbReference>
<evidence type="ECO:0000256" key="1">
    <source>
        <dbReference type="ARBA" id="ARBA00022801"/>
    </source>
</evidence>
<dbReference type="PANTHER" id="PTHR48081">
    <property type="entry name" value="AB HYDROLASE SUPERFAMILY PROTEIN C4A8.06C"/>
    <property type="match status" value="1"/>
</dbReference>
<dbReference type="Pfam" id="PF07859">
    <property type="entry name" value="Abhydrolase_3"/>
    <property type="match status" value="1"/>
</dbReference>
<proteinExistence type="predicted"/>
<dbReference type="InterPro" id="IPR050300">
    <property type="entry name" value="GDXG_lipolytic_enzyme"/>
</dbReference>
<comment type="caution">
    <text evidence="4">The sequence shown here is derived from an EMBL/GenBank/DDBJ whole genome shotgun (WGS) entry which is preliminary data.</text>
</comment>
<accession>A0ABW7YSI9</accession>
<keyword evidence="1 4" id="KW-0378">Hydrolase</keyword>
<dbReference type="InterPro" id="IPR029058">
    <property type="entry name" value="AB_hydrolase_fold"/>
</dbReference>
<dbReference type="GO" id="GO:0016787">
    <property type="term" value="F:hydrolase activity"/>
    <property type="evidence" value="ECO:0007669"/>
    <property type="project" value="UniProtKB-KW"/>
</dbReference>
<dbReference type="EMBL" id="JBITGY010000004">
    <property type="protein sequence ID" value="MFI6498878.1"/>
    <property type="molecule type" value="Genomic_DNA"/>
</dbReference>
<evidence type="ECO:0000259" key="3">
    <source>
        <dbReference type="Pfam" id="PF07859"/>
    </source>
</evidence>
<dbReference type="Proteomes" id="UP001612741">
    <property type="component" value="Unassembled WGS sequence"/>
</dbReference>
<keyword evidence="5" id="KW-1185">Reference proteome</keyword>
<sequence length="315" mass="33983">MPVEPKIAHLLEMIHSAPPAPRDAVERRRMNAERRAKDANPYGDYVQEEPEIAEIFEEKIKVANPDGEITVRIYRPSGESAGAMVYLHGGGWLMGTLDDADRRARAVAAGANVVVVNVDYRLAPEHPFPIPAEDCYRALEWTVEQAGRLGYDPARVGVGGESAGGNLSAAVSLLAKQRGGPMPVIQVLEIPAVDLTRTSPTIETYGEGHVLTRSELEWVMTAYLDGHDPKDPIASPLHAPDLSGLPHAVILSAECDPLSGEARQYAARLAAAGVPVTFREFAGHVHGSHTLTGLLASSREWRSIVVDSVSAAMRR</sequence>
<dbReference type="PANTHER" id="PTHR48081:SF8">
    <property type="entry name" value="ALPHA_BETA HYDROLASE FOLD-3 DOMAIN-CONTAINING PROTEIN-RELATED"/>
    <property type="match status" value="1"/>
</dbReference>